<reference evidence="1 2" key="1">
    <citation type="journal article" date="2019" name="PLoS ONE">
        <title>Comparative genome analysis indicates high evolutionary potential of pathogenicity genes in Colletotrichum tanaceti.</title>
        <authorList>
            <person name="Lelwala R.V."/>
            <person name="Korhonen P.K."/>
            <person name="Young N.D."/>
            <person name="Scott J.B."/>
            <person name="Ades P.A."/>
            <person name="Gasser R.B."/>
            <person name="Taylor P.W.J."/>
        </authorList>
    </citation>
    <scope>NUCLEOTIDE SEQUENCE [LARGE SCALE GENOMIC DNA]</scope>
    <source>
        <strain evidence="1">BRIP57314</strain>
    </source>
</reference>
<dbReference type="EMBL" id="PJEX01000174">
    <property type="protein sequence ID" value="TKW53637.1"/>
    <property type="molecule type" value="Genomic_DNA"/>
</dbReference>
<sequence length="113" mass="12356">MNAWHAHNPPSACCIYRDKSLEARWKPPVSATSKSTVVDSASSSTWTAGANGGRGYRVNLCCERSVTTQHRQLVPLCWALLPRLGGFPSQRGTMLYGWDATPRNRPPTAASKV</sequence>
<dbReference type="AlphaFoldDB" id="A0A4U6XHU7"/>
<proteinExistence type="predicted"/>
<gene>
    <name evidence="1" type="ORF">CTA1_6946</name>
</gene>
<dbReference type="Proteomes" id="UP000310108">
    <property type="component" value="Unassembled WGS sequence"/>
</dbReference>
<protein>
    <submittedName>
        <fullName evidence="1">Uncharacterized protein</fullName>
    </submittedName>
</protein>
<keyword evidence="2" id="KW-1185">Reference proteome</keyword>
<name>A0A4U6XHU7_9PEZI</name>
<comment type="caution">
    <text evidence="1">The sequence shown here is derived from an EMBL/GenBank/DDBJ whole genome shotgun (WGS) entry which is preliminary data.</text>
</comment>
<evidence type="ECO:0000313" key="2">
    <source>
        <dbReference type="Proteomes" id="UP000310108"/>
    </source>
</evidence>
<organism evidence="1 2">
    <name type="scientific">Colletotrichum tanaceti</name>
    <dbReference type="NCBI Taxonomy" id="1306861"/>
    <lineage>
        <taxon>Eukaryota</taxon>
        <taxon>Fungi</taxon>
        <taxon>Dikarya</taxon>
        <taxon>Ascomycota</taxon>
        <taxon>Pezizomycotina</taxon>
        <taxon>Sordariomycetes</taxon>
        <taxon>Hypocreomycetidae</taxon>
        <taxon>Glomerellales</taxon>
        <taxon>Glomerellaceae</taxon>
        <taxon>Colletotrichum</taxon>
        <taxon>Colletotrichum destructivum species complex</taxon>
    </lineage>
</organism>
<accession>A0A4U6XHU7</accession>
<evidence type="ECO:0000313" key="1">
    <source>
        <dbReference type="EMBL" id="TKW53637.1"/>
    </source>
</evidence>